<proteinExistence type="predicted"/>
<keyword evidence="3" id="KW-1185">Reference proteome</keyword>
<protein>
    <submittedName>
        <fullName evidence="2">Ribosomal protein L27/L41, mitochondrial</fullName>
    </submittedName>
</protein>
<dbReference type="GeneID" id="9830879"/>
<dbReference type="Proteomes" id="UP000009170">
    <property type="component" value="Unassembled WGS sequence"/>
</dbReference>
<dbReference type="InParanoid" id="A0A096P9Z8"/>
<evidence type="ECO:0000313" key="3">
    <source>
        <dbReference type="Proteomes" id="UP000009170"/>
    </source>
</evidence>
<evidence type="ECO:0000313" key="2">
    <source>
        <dbReference type="EMBL" id="CEG01767.1"/>
    </source>
</evidence>
<dbReference type="EMBL" id="CAID01000015">
    <property type="protein sequence ID" value="CEG01767.1"/>
    <property type="molecule type" value="Genomic_DNA"/>
</dbReference>
<reference evidence="2 3" key="2">
    <citation type="journal article" date="2014" name="BMC Genomics">
        <title>An improved genome of the model marine alga Ostreococcus tauri unfolds by assessing Illumina de novo assemblies.</title>
        <authorList>
            <person name="Blanc-Mathieu R."/>
            <person name="Verhelst B."/>
            <person name="Derelle E."/>
            <person name="Rombauts S."/>
            <person name="Bouget F.Y."/>
            <person name="Carre I."/>
            <person name="Chateau A."/>
            <person name="Eyre-Walker A."/>
            <person name="Grimsley N."/>
            <person name="Moreau H."/>
            <person name="Piegu B."/>
            <person name="Rivals E."/>
            <person name="Schackwitz W."/>
            <person name="Van de Peer Y."/>
            <person name="Piganeau G."/>
        </authorList>
    </citation>
    <scope>NUCLEOTIDE SEQUENCE [LARGE SCALE GENOMIC DNA]</scope>
    <source>
        <strain evidence="3">OTTH 0595 / CCAP 157/2 / RCC745</strain>
    </source>
</reference>
<dbReference type="KEGG" id="ota:OT_ostta15g01500"/>
<keyword evidence="2" id="KW-0687">Ribonucleoprotein</keyword>
<feature type="compositionally biased region" description="Basic and acidic residues" evidence="1">
    <location>
        <begin position="24"/>
        <end position="36"/>
    </location>
</feature>
<gene>
    <name evidence="2" type="ORF">OT_ostta15g01500</name>
</gene>
<dbReference type="RefSeq" id="XP_022841158.1">
    <property type="nucleotide sequence ID" value="XM_022982403.1"/>
</dbReference>
<dbReference type="GO" id="GO:0005840">
    <property type="term" value="C:ribosome"/>
    <property type="evidence" value="ECO:0007669"/>
    <property type="project" value="UniProtKB-KW"/>
</dbReference>
<reference evidence="3" key="1">
    <citation type="journal article" date="2006" name="Proc. Natl. Acad. Sci. U.S.A.">
        <title>Genome analysis of the smallest free-living eukaryote Ostreococcus tauri unveils many unique features.</title>
        <authorList>
            <person name="Derelle E."/>
            <person name="Ferraz C."/>
            <person name="Rombauts S."/>
            <person name="Rouze P."/>
            <person name="Worden A.Z."/>
            <person name="Robbens S."/>
            <person name="Partensky F."/>
            <person name="Degroeve S."/>
            <person name="Echeynie S."/>
            <person name="Cooke R."/>
            <person name="Saeys Y."/>
            <person name="Wuyts J."/>
            <person name="Jabbari K."/>
            <person name="Bowler C."/>
            <person name="Panaud O."/>
            <person name="Piegu B."/>
            <person name="Ball S.G."/>
            <person name="Ral J.-P."/>
            <person name="Bouget F.-Y."/>
            <person name="Piganeau G."/>
            <person name="De Baets B."/>
            <person name="Picard A."/>
            <person name="Delseny M."/>
            <person name="Demaille J."/>
            <person name="Van de Peer Y."/>
            <person name="Moreau H."/>
        </authorList>
    </citation>
    <scope>NUCLEOTIDE SEQUENCE [LARGE SCALE GENOMIC DNA]</scope>
    <source>
        <strain evidence="3">OTTH 0595 / CCAP 157/2 / RCC745</strain>
    </source>
</reference>
<comment type="caution">
    <text evidence="2">The sequence shown here is derived from an EMBL/GenBank/DDBJ whole genome shotgun (WGS) entry which is preliminary data.</text>
</comment>
<keyword evidence="2" id="KW-0689">Ribosomal protein</keyword>
<feature type="region of interest" description="Disordered" evidence="1">
    <location>
        <begin position="17"/>
        <end position="36"/>
    </location>
</feature>
<accession>A0A096P9Z8</accession>
<organism evidence="2 3">
    <name type="scientific">Ostreococcus tauri</name>
    <name type="common">Marine green alga</name>
    <dbReference type="NCBI Taxonomy" id="70448"/>
    <lineage>
        <taxon>Eukaryota</taxon>
        <taxon>Viridiplantae</taxon>
        <taxon>Chlorophyta</taxon>
        <taxon>Mamiellophyceae</taxon>
        <taxon>Mamiellales</taxon>
        <taxon>Bathycoccaceae</taxon>
        <taxon>Ostreococcus</taxon>
    </lineage>
</organism>
<name>A0A096P9Z8_OSTTA</name>
<sequence length="231" mass="25376">MRALELRVTCARDAASRKARKLKKREDQRELEDLRRRRCEEAASRAKVKASAPDGKLTSMDEANERVERARVRALEAGETTRALKADARASEAWDQNVGYKGHPEVMEAVLAYERAKVRWLETRLERALHEAKGDGGVLEAFNWYYGENFQARDGANSKSLGYMLPAVMKTSTPRAVSEICAVSLEGGAELPVKARALAIVTLESARSNLDEEGVETLAALKAGAASSTAK</sequence>
<dbReference type="AlphaFoldDB" id="A0A096P9Z8"/>
<evidence type="ECO:0000256" key="1">
    <source>
        <dbReference type="SAM" id="MobiDB-lite"/>
    </source>
</evidence>